<dbReference type="Pfam" id="PF02517">
    <property type="entry name" value="Rce1-like"/>
    <property type="match status" value="1"/>
</dbReference>
<feature type="transmembrane region" description="Helical" evidence="1">
    <location>
        <begin position="80"/>
        <end position="98"/>
    </location>
</feature>
<protein>
    <submittedName>
        <fullName evidence="3">Type II CAAX endopeptidase family protein</fullName>
    </submittedName>
</protein>
<dbReference type="PANTHER" id="PTHR36435:SF6">
    <property type="entry name" value="ABORTIVE INFECTION PROTEIN"/>
    <property type="match status" value="1"/>
</dbReference>
<evidence type="ECO:0000259" key="2">
    <source>
        <dbReference type="Pfam" id="PF02517"/>
    </source>
</evidence>
<feature type="transmembrane region" description="Helical" evidence="1">
    <location>
        <begin position="153"/>
        <end position="170"/>
    </location>
</feature>
<dbReference type="InterPro" id="IPR003675">
    <property type="entry name" value="Rce1/LyrA-like_dom"/>
</dbReference>
<name>A0ABT7L9U2_9BACI</name>
<sequence length="240" mass="26865">MPKKYWYVILTYVLMQLSSYVVAGILRLFTIDDATFFTVAISWNIISFVGALIIILYLLRQDMKKTPLRDSSTVSGIIGWSILGVFLAIAAQIVSTLIETFVLGIEPGSENTQNIMNIARAAPIFIVIVSIIAPILEEIIFRKIIFGTIYERTNFILAALSSALIFAFVHNDITHLLTYTAMGFVFAFLYVQTKRIIVPILAHMAMNTMVVIAQLSVDPEDVDKMVEDLNQLQVIIGGYF</sequence>
<gene>
    <name evidence="3" type="ORF">QQS35_16075</name>
</gene>
<feature type="transmembrane region" description="Helical" evidence="1">
    <location>
        <begin position="176"/>
        <end position="193"/>
    </location>
</feature>
<evidence type="ECO:0000313" key="4">
    <source>
        <dbReference type="Proteomes" id="UP001235343"/>
    </source>
</evidence>
<keyword evidence="1" id="KW-1133">Transmembrane helix</keyword>
<dbReference type="PANTHER" id="PTHR36435">
    <property type="entry name" value="SLR1288 PROTEIN"/>
    <property type="match status" value="1"/>
</dbReference>
<dbReference type="Proteomes" id="UP001235343">
    <property type="component" value="Unassembled WGS sequence"/>
</dbReference>
<dbReference type="RefSeq" id="WP_285933244.1">
    <property type="nucleotide sequence ID" value="NZ_JASTZU010000051.1"/>
</dbReference>
<reference evidence="3 4" key="1">
    <citation type="submission" date="2023-06" db="EMBL/GenBank/DDBJ databases">
        <title>Aquibacillus rhizosphaerae LR5S19.</title>
        <authorList>
            <person name="Sun J.-Q."/>
        </authorList>
    </citation>
    <scope>NUCLEOTIDE SEQUENCE [LARGE SCALE GENOMIC DNA]</scope>
    <source>
        <strain evidence="3 4">LR5S19</strain>
    </source>
</reference>
<feature type="transmembrane region" description="Helical" evidence="1">
    <location>
        <begin position="35"/>
        <end position="59"/>
    </location>
</feature>
<dbReference type="InterPro" id="IPR052710">
    <property type="entry name" value="CAAX_protease"/>
</dbReference>
<feature type="transmembrane region" description="Helical" evidence="1">
    <location>
        <begin position="118"/>
        <end position="141"/>
    </location>
</feature>
<organism evidence="3 4">
    <name type="scientific">Aquibacillus rhizosphaerae</name>
    <dbReference type="NCBI Taxonomy" id="3051431"/>
    <lineage>
        <taxon>Bacteria</taxon>
        <taxon>Bacillati</taxon>
        <taxon>Bacillota</taxon>
        <taxon>Bacilli</taxon>
        <taxon>Bacillales</taxon>
        <taxon>Bacillaceae</taxon>
        <taxon>Aquibacillus</taxon>
    </lineage>
</organism>
<comment type="caution">
    <text evidence="3">The sequence shown here is derived from an EMBL/GenBank/DDBJ whole genome shotgun (WGS) entry which is preliminary data.</text>
</comment>
<keyword evidence="1" id="KW-0812">Transmembrane</keyword>
<dbReference type="EMBL" id="JASTZU010000051">
    <property type="protein sequence ID" value="MDL4841955.1"/>
    <property type="molecule type" value="Genomic_DNA"/>
</dbReference>
<evidence type="ECO:0000313" key="3">
    <source>
        <dbReference type="EMBL" id="MDL4841955.1"/>
    </source>
</evidence>
<feature type="transmembrane region" description="Helical" evidence="1">
    <location>
        <begin position="200"/>
        <end position="217"/>
    </location>
</feature>
<proteinExistence type="predicted"/>
<evidence type="ECO:0000256" key="1">
    <source>
        <dbReference type="SAM" id="Phobius"/>
    </source>
</evidence>
<keyword evidence="1" id="KW-0472">Membrane</keyword>
<feature type="domain" description="CAAX prenyl protease 2/Lysostaphin resistance protein A-like" evidence="2">
    <location>
        <begin position="123"/>
        <end position="209"/>
    </location>
</feature>
<keyword evidence="4" id="KW-1185">Reference proteome</keyword>
<feature type="transmembrane region" description="Helical" evidence="1">
    <location>
        <begin position="7"/>
        <end position="29"/>
    </location>
</feature>
<accession>A0ABT7L9U2</accession>